<name>A0A4R5W1D9_9BURK</name>
<evidence type="ECO:0000313" key="2">
    <source>
        <dbReference type="EMBL" id="TDK65734.1"/>
    </source>
</evidence>
<dbReference type="AlphaFoldDB" id="A0A4R5W1D9"/>
<dbReference type="PANTHER" id="PTHR43459">
    <property type="entry name" value="ENOYL-COA HYDRATASE"/>
    <property type="match status" value="1"/>
</dbReference>
<dbReference type="Gene3D" id="3.90.226.10">
    <property type="entry name" value="2-enoyl-CoA Hydratase, Chain A, domain 1"/>
    <property type="match status" value="1"/>
</dbReference>
<dbReference type="CDD" id="cd06558">
    <property type="entry name" value="crotonase-like"/>
    <property type="match status" value="1"/>
</dbReference>
<dbReference type="SUPFAM" id="SSF52096">
    <property type="entry name" value="ClpP/crotonase"/>
    <property type="match status" value="1"/>
</dbReference>
<keyword evidence="3" id="KW-1185">Reference proteome</keyword>
<reference evidence="2 3" key="1">
    <citation type="submission" date="2019-03" db="EMBL/GenBank/DDBJ databases">
        <title>Sapientia aquatica gen. nov., sp. nov., isolated from a crater lake.</title>
        <authorList>
            <person name="Felfoldi T."/>
            <person name="Szabo A."/>
            <person name="Toth E."/>
            <person name="Schumann P."/>
            <person name="Keki Z."/>
            <person name="Marialigeti K."/>
            <person name="Mathe I."/>
        </authorList>
    </citation>
    <scope>NUCLEOTIDE SEQUENCE [LARGE SCALE GENOMIC DNA]</scope>
    <source>
        <strain evidence="2 3">SA-152</strain>
    </source>
</reference>
<organism evidence="2 3">
    <name type="scientific">Sapientia aquatica</name>
    <dbReference type="NCBI Taxonomy" id="1549640"/>
    <lineage>
        <taxon>Bacteria</taxon>
        <taxon>Pseudomonadati</taxon>
        <taxon>Pseudomonadota</taxon>
        <taxon>Betaproteobacteria</taxon>
        <taxon>Burkholderiales</taxon>
        <taxon>Oxalobacteraceae</taxon>
        <taxon>Sapientia</taxon>
    </lineage>
</organism>
<protein>
    <submittedName>
        <fullName evidence="2">Enoyl-CoA hydratase</fullName>
    </submittedName>
</protein>
<sequence>MNVLCEYEDDIAIVILNNPTKLNPLSSDTLCQLRAALADIRNKKSVRAVILTGSGKAFCSGFNLSAKSAADDPQGRSLGNQIADSMLMTSDPLILELHEFPIPVVCALNGAAVGGGVGLALAADIVVAARSSYFYLSSIPRLGIVPDLGSTWFLSRLIGRARATAITLLGHRLPAEQAAQWGMVWLCVDDADLMTKARSIAHQLGALPVHGVIEARRAFDAADKNNLAKQLDYERGRQRELIDLPSFAQGVQAFIEKRVPVFS</sequence>
<dbReference type="PANTHER" id="PTHR43459:SF1">
    <property type="entry name" value="EG:BACN32G11.4 PROTEIN"/>
    <property type="match status" value="1"/>
</dbReference>
<comment type="caution">
    <text evidence="2">The sequence shown here is derived from an EMBL/GenBank/DDBJ whole genome shotgun (WGS) entry which is preliminary data.</text>
</comment>
<dbReference type="Gene3D" id="1.10.12.10">
    <property type="entry name" value="Lyase 2-enoyl-coa Hydratase, Chain A, domain 2"/>
    <property type="match status" value="1"/>
</dbReference>
<evidence type="ECO:0000313" key="3">
    <source>
        <dbReference type="Proteomes" id="UP000294829"/>
    </source>
</evidence>
<dbReference type="Proteomes" id="UP000294829">
    <property type="component" value="Unassembled WGS sequence"/>
</dbReference>
<dbReference type="EMBL" id="SMYL01000005">
    <property type="protein sequence ID" value="TDK65734.1"/>
    <property type="molecule type" value="Genomic_DNA"/>
</dbReference>
<dbReference type="InterPro" id="IPR029045">
    <property type="entry name" value="ClpP/crotonase-like_dom_sf"/>
</dbReference>
<evidence type="ECO:0000256" key="1">
    <source>
        <dbReference type="ARBA" id="ARBA00005254"/>
    </source>
</evidence>
<comment type="similarity">
    <text evidence="1">Belongs to the enoyl-CoA hydratase/isomerase family.</text>
</comment>
<dbReference type="OrthoDB" id="5291143at2"/>
<dbReference type="InterPro" id="IPR014748">
    <property type="entry name" value="Enoyl-CoA_hydra_C"/>
</dbReference>
<proteinExistence type="inferred from homology"/>
<gene>
    <name evidence="2" type="ORF">E2I14_11960</name>
</gene>
<dbReference type="Pfam" id="PF00378">
    <property type="entry name" value="ECH_1"/>
    <property type="match status" value="1"/>
</dbReference>
<accession>A0A4R5W1D9</accession>
<dbReference type="InterPro" id="IPR001753">
    <property type="entry name" value="Enoyl-CoA_hydra/iso"/>
</dbReference>
<dbReference type="GO" id="GO:0003824">
    <property type="term" value="F:catalytic activity"/>
    <property type="evidence" value="ECO:0007669"/>
    <property type="project" value="UniProtKB-ARBA"/>
</dbReference>